<proteinExistence type="predicted"/>
<feature type="compositionally biased region" description="Basic and acidic residues" evidence="1">
    <location>
        <begin position="105"/>
        <end position="114"/>
    </location>
</feature>
<evidence type="ECO:0000256" key="1">
    <source>
        <dbReference type="SAM" id="MobiDB-lite"/>
    </source>
</evidence>
<accession>A0A6C0LKZ3</accession>
<sequence length="136" mass="16181">MRTTPLPSPKCSKNYQPDPPVSTLNCSETSGHIDIPTPPYDESKYVDVWGVHWSDYNYEENMDWNGKWWSKGNGVMKQKGLPPTRLRKISTILAQDDPNRYERAIKEMDNDKMLRERRRRRRRRRLNKKNEAMSIE</sequence>
<feature type="region of interest" description="Disordered" evidence="1">
    <location>
        <begin position="105"/>
        <end position="136"/>
    </location>
</feature>
<dbReference type="AlphaFoldDB" id="A0A6C0LKZ3"/>
<feature type="compositionally biased region" description="Polar residues" evidence="1">
    <location>
        <begin position="1"/>
        <end position="15"/>
    </location>
</feature>
<feature type="region of interest" description="Disordered" evidence="1">
    <location>
        <begin position="1"/>
        <end position="20"/>
    </location>
</feature>
<reference evidence="2" key="1">
    <citation type="journal article" date="2020" name="Nature">
        <title>Giant virus diversity and host interactions through global metagenomics.</title>
        <authorList>
            <person name="Schulz F."/>
            <person name="Roux S."/>
            <person name="Paez-Espino D."/>
            <person name="Jungbluth S."/>
            <person name="Walsh D.A."/>
            <person name="Denef V.J."/>
            <person name="McMahon K.D."/>
            <person name="Konstantinidis K.T."/>
            <person name="Eloe-Fadrosh E.A."/>
            <person name="Kyrpides N.C."/>
            <person name="Woyke T."/>
        </authorList>
    </citation>
    <scope>NUCLEOTIDE SEQUENCE</scope>
    <source>
        <strain evidence="2">GVMAG-M-3300027833-19</strain>
    </source>
</reference>
<organism evidence="2">
    <name type="scientific">viral metagenome</name>
    <dbReference type="NCBI Taxonomy" id="1070528"/>
    <lineage>
        <taxon>unclassified sequences</taxon>
        <taxon>metagenomes</taxon>
        <taxon>organismal metagenomes</taxon>
    </lineage>
</organism>
<dbReference type="EMBL" id="MN740511">
    <property type="protein sequence ID" value="QHU30645.1"/>
    <property type="molecule type" value="Genomic_DNA"/>
</dbReference>
<feature type="compositionally biased region" description="Basic residues" evidence="1">
    <location>
        <begin position="115"/>
        <end position="127"/>
    </location>
</feature>
<protein>
    <submittedName>
        <fullName evidence="2">Uncharacterized protein</fullName>
    </submittedName>
</protein>
<name>A0A6C0LKZ3_9ZZZZ</name>
<evidence type="ECO:0000313" key="2">
    <source>
        <dbReference type="EMBL" id="QHU30645.1"/>
    </source>
</evidence>